<dbReference type="Gene3D" id="3.90.25.10">
    <property type="entry name" value="UDP-galactose 4-epimerase, domain 1"/>
    <property type="match status" value="1"/>
</dbReference>
<feature type="domain" description="NAD-dependent epimerase/dehydratase" evidence="6">
    <location>
        <begin position="8"/>
        <end position="238"/>
    </location>
</feature>
<feature type="binding site" evidence="5">
    <location>
        <position position="203"/>
    </location>
    <ligand>
        <name>substrate</name>
    </ligand>
</feature>
<evidence type="ECO:0000256" key="3">
    <source>
        <dbReference type="ARBA" id="ARBA00023002"/>
    </source>
</evidence>
<comment type="catalytic activity">
    <reaction evidence="5">
        <text>GDP-beta-L-fucose + NADP(+) = GDP-4-dehydro-alpha-D-rhamnose + NADPH + H(+)</text>
        <dbReference type="Rhea" id="RHEA:18885"/>
        <dbReference type="ChEBI" id="CHEBI:15378"/>
        <dbReference type="ChEBI" id="CHEBI:57273"/>
        <dbReference type="ChEBI" id="CHEBI:57783"/>
        <dbReference type="ChEBI" id="CHEBI:57964"/>
        <dbReference type="ChEBI" id="CHEBI:58349"/>
        <dbReference type="EC" id="1.1.1.271"/>
    </reaction>
</comment>
<proteinExistence type="inferred from homology"/>
<dbReference type="EMBL" id="VUMD01000007">
    <property type="protein sequence ID" value="MSS36794.1"/>
    <property type="molecule type" value="Genomic_DNA"/>
</dbReference>
<evidence type="ECO:0000256" key="2">
    <source>
        <dbReference type="ARBA" id="ARBA00022857"/>
    </source>
</evidence>
<feature type="site" description="Important for catalytic activity" evidence="5">
    <location>
        <position position="108"/>
    </location>
</feature>
<keyword evidence="8" id="KW-1185">Reference proteome</keyword>
<dbReference type="GO" id="GO:0050577">
    <property type="term" value="F:GDP-L-fucose synthase activity"/>
    <property type="evidence" value="ECO:0007669"/>
    <property type="project" value="UniProtKB-UniRule"/>
</dbReference>
<evidence type="ECO:0000256" key="5">
    <source>
        <dbReference type="HAMAP-Rule" id="MF_00956"/>
    </source>
</evidence>
<keyword evidence="4 5" id="KW-0413">Isomerase</keyword>
<feature type="binding site" evidence="5">
    <location>
        <position position="270"/>
    </location>
    <ligand>
        <name>substrate</name>
    </ligand>
</feature>
<feature type="binding site" evidence="5">
    <location>
        <begin position="164"/>
        <end position="167"/>
    </location>
    <ligand>
        <name>NADP(+)</name>
        <dbReference type="ChEBI" id="CHEBI:58349"/>
    </ligand>
</feature>
<reference evidence="7 8" key="1">
    <citation type="submission" date="2019-08" db="EMBL/GenBank/DDBJ databases">
        <title>In-depth cultivation of the pig gut microbiome towards novel bacterial diversity and tailored functional studies.</title>
        <authorList>
            <person name="Wylensek D."/>
            <person name="Hitch T.C.A."/>
            <person name="Clavel T."/>
        </authorList>
    </citation>
    <scope>NUCLEOTIDE SEQUENCE [LARGE SCALE GENOMIC DNA]</scope>
    <source>
        <strain evidence="7 8">WCA-389-WT-23D1</strain>
    </source>
</reference>
<dbReference type="HAMAP" id="MF_00956">
    <property type="entry name" value="GDP_fucose_synth"/>
    <property type="match status" value="1"/>
</dbReference>
<feature type="site" description="Important for catalytic activity" evidence="5">
    <location>
        <position position="110"/>
    </location>
</feature>
<dbReference type="SUPFAM" id="SSF51735">
    <property type="entry name" value="NAD(P)-binding Rossmann-fold domains"/>
    <property type="match status" value="1"/>
</dbReference>
<evidence type="ECO:0000313" key="7">
    <source>
        <dbReference type="EMBL" id="MSS36794.1"/>
    </source>
</evidence>
<feature type="binding site" evidence="5">
    <location>
        <begin position="11"/>
        <end position="17"/>
    </location>
    <ligand>
        <name>NADP(+)</name>
        <dbReference type="ChEBI" id="CHEBI:58349"/>
    </ligand>
</feature>
<dbReference type="PANTHER" id="PTHR43238:SF1">
    <property type="entry name" value="GDP-L-FUCOSE SYNTHASE"/>
    <property type="match status" value="1"/>
</dbReference>
<protein>
    <recommendedName>
        <fullName evidence="5">GDP-L-fucose synthase</fullName>
        <ecNumber evidence="5">1.1.1.271</ecNumber>
    </recommendedName>
    <alternativeName>
        <fullName evidence="5">GDP-4-keto-6-deoxy-D-mannose-3,5-epimerase-4-reductase</fullName>
    </alternativeName>
</protein>
<keyword evidence="2 5" id="KW-0521">NADP</keyword>
<evidence type="ECO:0000259" key="6">
    <source>
        <dbReference type="Pfam" id="PF01370"/>
    </source>
</evidence>
<accession>A0A7X2NKY7</accession>
<keyword evidence="5" id="KW-0511">Multifunctional enzyme</keyword>
<keyword evidence="3 5" id="KW-0560">Oxidoreductase</keyword>
<dbReference type="EC" id="1.1.1.271" evidence="5"/>
<comment type="caution">
    <text evidence="7">The sequence shown here is derived from an EMBL/GenBank/DDBJ whole genome shotgun (WGS) entry which is preliminary data.</text>
</comment>
<dbReference type="GO" id="GO:0016853">
    <property type="term" value="F:isomerase activity"/>
    <property type="evidence" value="ECO:0007669"/>
    <property type="project" value="UniProtKB-KW"/>
</dbReference>
<organism evidence="7 8">
    <name type="scientific">Clostridium porci</name>
    <dbReference type="NCBI Taxonomy" id="2605778"/>
    <lineage>
        <taxon>Bacteria</taxon>
        <taxon>Bacillati</taxon>
        <taxon>Bacillota</taxon>
        <taxon>Clostridia</taxon>
        <taxon>Eubacteriales</taxon>
        <taxon>Clostridiaceae</taxon>
        <taxon>Clostridium</taxon>
    </lineage>
</organism>
<dbReference type="CDD" id="cd05239">
    <property type="entry name" value="GDP_FS_SDR_e"/>
    <property type="match status" value="1"/>
</dbReference>
<evidence type="ECO:0000313" key="8">
    <source>
        <dbReference type="Proteomes" id="UP000429958"/>
    </source>
</evidence>
<evidence type="ECO:0000256" key="1">
    <source>
        <dbReference type="ARBA" id="ARBA00005959"/>
    </source>
</evidence>
<feature type="binding site" evidence="5">
    <location>
        <position position="188"/>
    </location>
    <ligand>
        <name>substrate</name>
    </ligand>
</feature>
<comment type="function">
    <text evidence="5">Catalyzes the two-step NADP-dependent conversion of GDP-4-dehydro-6-deoxy-D-mannose to GDP-fucose, involving an epimerase and a reductase reaction.</text>
</comment>
<comment type="pathway">
    <text evidence="5">Nucleotide-sugar biosynthesis; GDP-L-fucose biosynthesis via de novo pathway; GDP-L-fucose from GDP-alpha-D-mannose: step 2/2.</text>
</comment>
<sequence>MNKTAKLYIAGHTGLFGNALYEAAKKKGYKNVVVRKHDELDLTRQEQVELFFKSERPDYVIMAAALVGGIDANRRYMADFCMENLLMTCNVMNASHKYRVKKLLYLGSSCIYPRKCIQPILEDSILTGSCEPTNEGYAIAKIAGIRLCEYYQKQYGDCFISCIPANVYGPHDCFDLEKAHVIPALIMKFHEAKMKNAPEVTIWGTGRAEREFLFIDDAAEACLKLFEYCNESQPVNIGIGHTNTIQELSEIIRDTVGYTGEIKYDDAKPDGMPKRLLDSEKAKKYCIYPKTSLEEGIRHTYNWYLANIYEEQGNGHE</sequence>
<comment type="similarity">
    <text evidence="1 5">Belongs to the NAD(P)-dependent epimerase/dehydratase family. Fucose synthase subfamily.</text>
</comment>
<dbReference type="Gene3D" id="3.40.50.720">
    <property type="entry name" value="NAD(P)-binding Rossmann-like Domain"/>
    <property type="match status" value="1"/>
</dbReference>
<feature type="binding site" evidence="5">
    <location>
        <position position="180"/>
    </location>
    <ligand>
        <name>NADP(+)</name>
        <dbReference type="ChEBI" id="CHEBI:58349"/>
    </ligand>
</feature>
<dbReference type="GO" id="GO:0042351">
    <property type="term" value="P:'de novo' GDP-L-fucose biosynthetic process"/>
    <property type="evidence" value="ECO:0007669"/>
    <property type="project" value="UniProtKB-UniRule"/>
</dbReference>
<feature type="binding site" evidence="5">
    <location>
        <begin position="106"/>
        <end position="109"/>
    </location>
    <ligand>
        <name>NADP(+)</name>
        <dbReference type="ChEBI" id="CHEBI:58349"/>
    </ligand>
</feature>
<dbReference type="Pfam" id="PF01370">
    <property type="entry name" value="Epimerase"/>
    <property type="match status" value="1"/>
</dbReference>
<evidence type="ECO:0000256" key="4">
    <source>
        <dbReference type="ARBA" id="ARBA00023235"/>
    </source>
</evidence>
<dbReference type="AlphaFoldDB" id="A0A7X2NKY7"/>
<dbReference type="UniPathway" id="UPA00128">
    <property type="reaction ID" value="UER00191"/>
</dbReference>
<feature type="binding site" evidence="5">
    <location>
        <position position="210"/>
    </location>
    <ligand>
        <name>substrate</name>
    </ligand>
</feature>
<dbReference type="Proteomes" id="UP000429958">
    <property type="component" value="Unassembled WGS sequence"/>
</dbReference>
<dbReference type="InterPro" id="IPR028614">
    <property type="entry name" value="GDP_fucose/colitose_synth"/>
</dbReference>
<dbReference type="GO" id="GO:0070401">
    <property type="term" value="F:NADP+ binding"/>
    <property type="evidence" value="ECO:0007669"/>
    <property type="project" value="UniProtKB-UniRule"/>
</dbReference>
<dbReference type="RefSeq" id="WP_154472234.1">
    <property type="nucleotide sequence ID" value="NZ_VUMD01000007.1"/>
</dbReference>
<dbReference type="InterPro" id="IPR001509">
    <property type="entry name" value="Epimerase_deHydtase"/>
</dbReference>
<feature type="active site" description="Proton donor/acceptor" evidence="5">
    <location>
        <position position="137"/>
    </location>
</feature>
<dbReference type="PANTHER" id="PTHR43238">
    <property type="entry name" value="GDP-L-FUCOSE SYNTHASE"/>
    <property type="match status" value="1"/>
</dbReference>
<dbReference type="InterPro" id="IPR036291">
    <property type="entry name" value="NAD(P)-bd_dom_sf"/>
</dbReference>
<name>A0A7X2NKY7_9CLOT</name>
<feature type="binding site" evidence="5">
    <location>
        <position position="141"/>
    </location>
    <ligand>
        <name>NADP(+)</name>
        <dbReference type="ChEBI" id="CHEBI:58349"/>
    </ligand>
</feature>
<gene>
    <name evidence="5" type="primary">fcl</name>
    <name evidence="7" type="ORF">FYJ39_09470</name>
</gene>